<evidence type="ECO:0000313" key="1">
    <source>
        <dbReference type="EMBL" id="KAK9905011.1"/>
    </source>
</evidence>
<protein>
    <submittedName>
        <fullName evidence="1">Uncharacterized protein</fullName>
    </submittedName>
</protein>
<reference evidence="1 2" key="1">
    <citation type="journal article" date="2024" name="Nat. Commun.">
        <title>Phylogenomics reveals the evolutionary origins of lichenization in chlorophyte algae.</title>
        <authorList>
            <person name="Puginier C."/>
            <person name="Libourel C."/>
            <person name="Otte J."/>
            <person name="Skaloud P."/>
            <person name="Haon M."/>
            <person name="Grisel S."/>
            <person name="Petersen M."/>
            <person name="Berrin J.G."/>
            <person name="Delaux P.M."/>
            <person name="Dal Grande F."/>
            <person name="Keller J."/>
        </authorList>
    </citation>
    <scope>NUCLEOTIDE SEQUENCE [LARGE SCALE GENOMIC DNA]</scope>
    <source>
        <strain evidence="1 2">SAG 216-7</strain>
    </source>
</reference>
<dbReference type="EMBL" id="JALJOT010000012">
    <property type="protein sequence ID" value="KAK9905011.1"/>
    <property type="molecule type" value="Genomic_DNA"/>
</dbReference>
<accession>A0ABR2YGP6</accession>
<organism evidence="1 2">
    <name type="scientific">Coccomyxa subellipsoidea</name>
    <dbReference type="NCBI Taxonomy" id="248742"/>
    <lineage>
        <taxon>Eukaryota</taxon>
        <taxon>Viridiplantae</taxon>
        <taxon>Chlorophyta</taxon>
        <taxon>core chlorophytes</taxon>
        <taxon>Trebouxiophyceae</taxon>
        <taxon>Trebouxiophyceae incertae sedis</taxon>
        <taxon>Coccomyxaceae</taxon>
        <taxon>Coccomyxa</taxon>
    </lineage>
</organism>
<gene>
    <name evidence="1" type="ORF">WJX75_007674</name>
</gene>
<comment type="caution">
    <text evidence="1">The sequence shown here is derived from an EMBL/GenBank/DDBJ whole genome shotgun (WGS) entry which is preliminary data.</text>
</comment>
<proteinExistence type="predicted"/>
<keyword evidence="2" id="KW-1185">Reference proteome</keyword>
<sequence>MYPWRSLYRQHACIACGQFGEFPLRRLVSGHTVHLICKRCTAVPWVHERLVKENLFVDLVGVSGKRLLPKGRKRRRYPSTS</sequence>
<evidence type="ECO:0000313" key="2">
    <source>
        <dbReference type="Proteomes" id="UP001491310"/>
    </source>
</evidence>
<name>A0ABR2YGP6_9CHLO</name>
<dbReference type="Proteomes" id="UP001491310">
    <property type="component" value="Unassembled WGS sequence"/>
</dbReference>